<feature type="compositionally biased region" description="Basic and acidic residues" evidence="3">
    <location>
        <begin position="64"/>
        <end position="74"/>
    </location>
</feature>
<feature type="compositionally biased region" description="Low complexity" evidence="3">
    <location>
        <begin position="299"/>
        <end position="314"/>
    </location>
</feature>
<dbReference type="GO" id="GO:0005634">
    <property type="term" value="C:nucleus"/>
    <property type="evidence" value="ECO:0007669"/>
    <property type="project" value="TreeGrafter"/>
</dbReference>
<keyword evidence="2" id="KW-0963">Cytoplasm</keyword>
<dbReference type="GO" id="GO:0003723">
    <property type="term" value="F:RNA binding"/>
    <property type="evidence" value="ECO:0007669"/>
    <property type="project" value="InterPro"/>
</dbReference>
<dbReference type="InterPro" id="IPR019084">
    <property type="entry name" value="STM1-like_N"/>
</dbReference>
<dbReference type="EMBL" id="KV454300">
    <property type="protein sequence ID" value="ODQ70417.1"/>
    <property type="molecule type" value="Genomic_DNA"/>
</dbReference>
<reference evidence="5 6" key="1">
    <citation type="journal article" date="2016" name="Proc. Natl. Acad. Sci. U.S.A.">
        <title>Comparative genomics of biotechnologically important yeasts.</title>
        <authorList>
            <person name="Riley R."/>
            <person name="Haridas S."/>
            <person name="Wolfe K.H."/>
            <person name="Lopes M.R."/>
            <person name="Hittinger C.T."/>
            <person name="Goeker M."/>
            <person name="Salamov A.A."/>
            <person name="Wisecaver J.H."/>
            <person name="Long T.M."/>
            <person name="Calvey C.H."/>
            <person name="Aerts A.L."/>
            <person name="Barry K.W."/>
            <person name="Choi C."/>
            <person name="Clum A."/>
            <person name="Coughlan A.Y."/>
            <person name="Deshpande S."/>
            <person name="Douglass A.P."/>
            <person name="Hanson S.J."/>
            <person name="Klenk H.-P."/>
            <person name="LaButti K.M."/>
            <person name="Lapidus A."/>
            <person name="Lindquist E.A."/>
            <person name="Lipzen A.M."/>
            <person name="Meier-Kolthoff J.P."/>
            <person name="Ohm R.A."/>
            <person name="Otillar R.P."/>
            <person name="Pangilinan J.L."/>
            <person name="Peng Y."/>
            <person name="Rokas A."/>
            <person name="Rosa C.A."/>
            <person name="Scheuner C."/>
            <person name="Sibirny A.A."/>
            <person name="Slot J.C."/>
            <person name="Stielow J.B."/>
            <person name="Sun H."/>
            <person name="Kurtzman C.P."/>
            <person name="Blackwell M."/>
            <person name="Grigoriev I.V."/>
            <person name="Jeffries T.W."/>
        </authorList>
    </citation>
    <scope>NUCLEOTIDE SEQUENCE [LARGE SCALE GENOMIC DNA]</scope>
    <source>
        <strain evidence="5 6">NRRL Y-11557</strain>
    </source>
</reference>
<proteinExistence type="predicted"/>
<feature type="compositionally biased region" description="Basic and acidic residues" evidence="3">
    <location>
        <begin position="107"/>
        <end position="123"/>
    </location>
</feature>
<evidence type="ECO:0000256" key="3">
    <source>
        <dbReference type="SAM" id="MobiDB-lite"/>
    </source>
</evidence>
<dbReference type="InterPro" id="IPR006861">
    <property type="entry name" value="HABP4_PAIRBP1-bd"/>
</dbReference>
<feature type="region of interest" description="Disordered" evidence="3">
    <location>
        <begin position="1"/>
        <end position="321"/>
    </location>
</feature>
<dbReference type="PANTHER" id="PTHR12299:SF17">
    <property type="entry name" value="AT19571P-RELATED"/>
    <property type="match status" value="1"/>
</dbReference>
<dbReference type="STRING" id="675824.A0A1E3Q050"/>
<feature type="domain" description="Hyaluronan/mRNA-binding protein" evidence="4">
    <location>
        <begin position="105"/>
        <end position="212"/>
    </location>
</feature>
<dbReference type="OrthoDB" id="5426471at2759"/>
<feature type="compositionally biased region" description="Low complexity" evidence="3">
    <location>
        <begin position="166"/>
        <end position="177"/>
    </location>
</feature>
<feature type="compositionally biased region" description="Basic and acidic residues" evidence="3">
    <location>
        <begin position="240"/>
        <end position="261"/>
    </location>
</feature>
<evidence type="ECO:0000313" key="6">
    <source>
        <dbReference type="Proteomes" id="UP000094385"/>
    </source>
</evidence>
<dbReference type="Proteomes" id="UP000094385">
    <property type="component" value="Unassembled WGS sequence"/>
</dbReference>
<evidence type="ECO:0000256" key="1">
    <source>
        <dbReference type="ARBA" id="ARBA00004496"/>
    </source>
</evidence>
<feature type="compositionally biased region" description="Basic and acidic residues" evidence="3">
    <location>
        <begin position="41"/>
        <end position="56"/>
    </location>
</feature>
<protein>
    <recommendedName>
        <fullName evidence="4">Hyaluronan/mRNA-binding protein domain-containing protein</fullName>
    </recommendedName>
</protein>
<dbReference type="InterPro" id="IPR039764">
    <property type="entry name" value="HABP4/SERBP1-like"/>
</dbReference>
<comment type="subcellular location">
    <subcellularLocation>
        <location evidence="1">Cytoplasm</location>
    </subcellularLocation>
</comment>
<dbReference type="SMART" id="SM01233">
    <property type="entry name" value="HABP4_PAI-RBP1"/>
    <property type="match status" value="1"/>
</dbReference>
<name>A0A1E3Q050_LIPST</name>
<dbReference type="PANTHER" id="PTHR12299">
    <property type="entry name" value="HYALURONIC ACID-BINDING PROTEIN 4"/>
    <property type="match status" value="1"/>
</dbReference>
<sequence length="321" mass="34232">MSVASTNKFSLLADDIEDPDIAPSQLPPPPKEVVKQSTSSKKTDQPPKTARPENARPNRGPRNLNDEAARDKNAGRFANRSRPTDPDAPRGGRGGRGRGLGRGGSRRQFDRHSGALPDSEKQVADSWGSPATEWKDEQASKADISQEFAEVKAEDVADTGTTTNGAAEAIPEDAAPATEEDHSKTLEEYLEELHAKSAELGPKLPLRKPNEGEDPRTWGTVVSKEAEEEDSPYITGLKPKSKETKAKVKKEKIVVEIEPRFADPSVARRGRGGPRGGRGGERGGRGGRGRGRGGRGASTTPVAAPAPAVNLTNLSDFPSLS</sequence>
<evidence type="ECO:0000313" key="5">
    <source>
        <dbReference type="EMBL" id="ODQ70417.1"/>
    </source>
</evidence>
<organism evidence="5 6">
    <name type="scientific">Lipomyces starkeyi NRRL Y-11557</name>
    <dbReference type="NCBI Taxonomy" id="675824"/>
    <lineage>
        <taxon>Eukaryota</taxon>
        <taxon>Fungi</taxon>
        <taxon>Dikarya</taxon>
        <taxon>Ascomycota</taxon>
        <taxon>Saccharomycotina</taxon>
        <taxon>Lipomycetes</taxon>
        <taxon>Lipomycetales</taxon>
        <taxon>Lipomycetaceae</taxon>
        <taxon>Lipomyces</taxon>
    </lineage>
</organism>
<dbReference type="Gene3D" id="6.10.140.1040">
    <property type="match status" value="1"/>
</dbReference>
<keyword evidence="6" id="KW-1185">Reference proteome</keyword>
<feature type="compositionally biased region" description="Basic and acidic residues" evidence="3">
    <location>
        <begin position="179"/>
        <end position="197"/>
    </location>
</feature>
<dbReference type="AlphaFoldDB" id="A0A1E3Q050"/>
<dbReference type="Pfam" id="PF04774">
    <property type="entry name" value="HABP4_PAI-RBP1"/>
    <property type="match status" value="1"/>
</dbReference>
<gene>
    <name evidence="5" type="ORF">LIPSTDRAFT_5878</name>
</gene>
<feature type="compositionally biased region" description="Gly residues" evidence="3">
    <location>
        <begin position="91"/>
        <end position="103"/>
    </location>
</feature>
<dbReference type="GO" id="GO:0005737">
    <property type="term" value="C:cytoplasm"/>
    <property type="evidence" value="ECO:0007669"/>
    <property type="project" value="UniProtKB-SubCell"/>
</dbReference>
<dbReference type="Pfam" id="PF09598">
    <property type="entry name" value="Stm1_N"/>
    <property type="match status" value="1"/>
</dbReference>
<accession>A0A1E3Q050</accession>
<evidence type="ECO:0000259" key="4">
    <source>
        <dbReference type="SMART" id="SM01233"/>
    </source>
</evidence>
<evidence type="ECO:0000256" key="2">
    <source>
        <dbReference type="ARBA" id="ARBA00022490"/>
    </source>
</evidence>